<accession>A0A8T0INW8</accession>
<sequence>MRERTKRGVWCGGCGHGEAGVAAAVPAPSLWIVAGAAAAHCCRARRPVHCTASTRSRARSSCRVLSGEWFESRRRRRSCKRQDVDELGSDSHRFRFTSIGVDAESSAVLMCVSGSIPCVALDAPVTRPRSFSRGFVLGSVKGCGVGRG</sequence>
<dbReference type="Proteomes" id="UP000822688">
    <property type="component" value="Chromosome 3"/>
</dbReference>
<evidence type="ECO:0000313" key="1">
    <source>
        <dbReference type="EMBL" id="KAG0584689.1"/>
    </source>
</evidence>
<organism evidence="1 2">
    <name type="scientific">Ceratodon purpureus</name>
    <name type="common">Fire moss</name>
    <name type="synonym">Dicranum purpureum</name>
    <dbReference type="NCBI Taxonomy" id="3225"/>
    <lineage>
        <taxon>Eukaryota</taxon>
        <taxon>Viridiplantae</taxon>
        <taxon>Streptophyta</taxon>
        <taxon>Embryophyta</taxon>
        <taxon>Bryophyta</taxon>
        <taxon>Bryophytina</taxon>
        <taxon>Bryopsida</taxon>
        <taxon>Dicranidae</taxon>
        <taxon>Pseudoditrichales</taxon>
        <taxon>Ditrichaceae</taxon>
        <taxon>Ceratodon</taxon>
    </lineage>
</organism>
<gene>
    <name evidence="1" type="ORF">KC19_3G228200</name>
</gene>
<evidence type="ECO:0000313" key="2">
    <source>
        <dbReference type="Proteomes" id="UP000822688"/>
    </source>
</evidence>
<dbReference type="EMBL" id="CM026423">
    <property type="protein sequence ID" value="KAG0584689.1"/>
    <property type="molecule type" value="Genomic_DNA"/>
</dbReference>
<dbReference type="AlphaFoldDB" id="A0A8T0INW8"/>
<proteinExistence type="predicted"/>
<keyword evidence="2" id="KW-1185">Reference proteome</keyword>
<name>A0A8T0INW8_CERPU</name>
<protein>
    <submittedName>
        <fullName evidence="1">Uncharacterized protein</fullName>
    </submittedName>
</protein>
<reference evidence="1" key="1">
    <citation type="submission" date="2020-06" db="EMBL/GenBank/DDBJ databases">
        <title>WGS assembly of Ceratodon purpureus strain R40.</title>
        <authorList>
            <person name="Carey S.B."/>
            <person name="Jenkins J."/>
            <person name="Shu S."/>
            <person name="Lovell J.T."/>
            <person name="Sreedasyam A."/>
            <person name="Maumus F."/>
            <person name="Tiley G.P."/>
            <person name="Fernandez-Pozo N."/>
            <person name="Barry K."/>
            <person name="Chen C."/>
            <person name="Wang M."/>
            <person name="Lipzen A."/>
            <person name="Daum C."/>
            <person name="Saski C.A."/>
            <person name="Payton A.C."/>
            <person name="Mcbreen J.C."/>
            <person name="Conrad R.E."/>
            <person name="Kollar L.M."/>
            <person name="Olsson S."/>
            <person name="Huttunen S."/>
            <person name="Landis J.B."/>
            <person name="Wickett N.J."/>
            <person name="Johnson M.G."/>
            <person name="Rensing S.A."/>
            <person name="Grimwood J."/>
            <person name="Schmutz J."/>
            <person name="Mcdaniel S.F."/>
        </authorList>
    </citation>
    <scope>NUCLEOTIDE SEQUENCE</scope>
    <source>
        <strain evidence="1">R40</strain>
    </source>
</reference>
<comment type="caution">
    <text evidence="1">The sequence shown here is derived from an EMBL/GenBank/DDBJ whole genome shotgun (WGS) entry which is preliminary data.</text>
</comment>